<dbReference type="Pfam" id="PF00849">
    <property type="entry name" value="PseudoU_synth_2"/>
    <property type="match status" value="1"/>
</dbReference>
<dbReference type="InterPro" id="IPR020103">
    <property type="entry name" value="PsdUridine_synth_cat_dom_sf"/>
</dbReference>
<dbReference type="AlphaFoldDB" id="A0ABD3PTK3"/>
<feature type="compositionally biased region" description="Polar residues" evidence="3">
    <location>
        <begin position="419"/>
        <end position="435"/>
    </location>
</feature>
<dbReference type="SUPFAM" id="SSF50729">
    <property type="entry name" value="PH domain-like"/>
    <property type="match status" value="1"/>
</dbReference>
<keyword evidence="4" id="KW-0732">Signal</keyword>
<dbReference type="Pfam" id="PF00227">
    <property type="entry name" value="Proteasome"/>
    <property type="match status" value="2"/>
</dbReference>
<evidence type="ECO:0008006" key="9">
    <source>
        <dbReference type="Google" id="ProtNLM"/>
    </source>
</evidence>
<feature type="signal peptide" evidence="4">
    <location>
        <begin position="1"/>
        <end position="22"/>
    </location>
</feature>
<comment type="caution">
    <text evidence="7">The sequence shown here is derived from an EMBL/GenBank/DDBJ whole genome shotgun (WGS) entry which is preliminary data.</text>
</comment>
<feature type="domain" description="NECAP PHear" evidence="6">
    <location>
        <begin position="949"/>
        <end position="1104"/>
    </location>
</feature>
<dbReference type="InterPro" id="IPR006145">
    <property type="entry name" value="PsdUridine_synth_RsuA/RluA"/>
</dbReference>
<dbReference type="Proteomes" id="UP001530400">
    <property type="component" value="Unassembled WGS sequence"/>
</dbReference>
<feature type="domain" description="Pseudouridine synthase RsuA/RluA-like" evidence="5">
    <location>
        <begin position="254"/>
        <end position="473"/>
    </location>
</feature>
<protein>
    <recommendedName>
        <fullName evidence="9">Proteasome endopeptidase complex</fullName>
    </recommendedName>
</protein>
<evidence type="ECO:0000259" key="6">
    <source>
        <dbReference type="Pfam" id="PF07933"/>
    </source>
</evidence>
<feature type="compositionally biased region" description="Polar residues" evidence="3">
    <location>
        <begin position="928"/>
        <end position="937"/>
    </location>
</feature>
<gene>
    <name evidence="7" type="ORF">ACHAWO_013010</name>
</gene>
<evidence type="ECO:0000256" key="1">
    <source>
        <dbReference type="ARBA" id="ARBA00010876"/>
    </source>
</evidence>
<dbReference type="PANTHER" id="PTHR21600:SF44">
    <property type="entry name" value="RIBOSOMAL LARGE SUBUNIT PSEUDOURIDINE SYNTHASE D"/>
    <property type="match status" value="1"/>
</dbReference>
<dbReference type="CDD" id="cd02869">
    <property type="entry name" value="PseudoU_synth_RluA_like"/>
    <property type="match status" value="1"/>
</dbReference>
<name>A0ABD3PTK3_9STRA</name>
<evidence type="ECO:0000256" key="3">
    <source>
        <dbReference type="SAM" id="MobiDB-lite"/>
    </source>
</evidence>
<dbReference type="InterPro" id="IPR006224">
    <property type="entry name" value="PsdUridine_synth_RluA-like_CS"/>
</dbReference>
<dbReference type="PROSITE" id="PS51257">
    <property type="entry name" value="PROKAR_LIPOPROTEIN"/>
    <property type="match status" value="1"/>
</dbReference>
<feature type="region of interest" description="Disordered" evidence="3">
    <location>
        <begin position="919"/>
        <end position="939"/>
    </location>
</feature>
<comment type="similarity">
    <text evidence="1">Belongs to the pseudouridine synthase RluA family.</text>
</comment>
<dbReference type="InterPro" id="IPR050188">
    <property type="entry name" value="RluA_PseudoU_synthase"/>
</dbReference>
<dbReference type="SUPFAM" id="SSF55120">
    <property type="entry name" value="Pseudouridine synthase"/>
    <property type="match status" value="1"/>
</dbReference>
<evidence type="ECO:0000313" key="8">
    <source>
        <dbReference type="Proteomes" id="UP001530400"/>
    </source>
</evidence>
<dbReference type="SUPFAM" id="SSF56235">
    <property type="entry name" value="N-terminal nucleophile aminohydrolases (Ntn hydrolases)"/>
    <property type="match status" value="1"/>
</dbReference>
<evidence type="ECO:0000313" key="7">
    <source>
        <dbReference type="EMBL" id="KAL3791470.1"/>
    </source>
</evidence>
<reference evidence="7 8" key="1">
    <citation type="submission" date="2024-10" db="EMBL/GenBank/DDBJ databases">
        <title>Updated reference genomes for cyclostephanoid diatoms.</title>
        <authorList>
            <person name="Roberts W.R."/>
            <person name="Alverson A.J."/>
        </authorList>
    </citation>
    <scope>NUCLEOTIDE SEQUENCE [LARGE SCALE GENOMIC DNA]</scope>
    <source>
        <strain evidence="7 8">AJA010-31</strain>
    </source>
</reference>
<evidence type="ECO:0000256" key="4">
    <source>
        <dbReference type="SAM" id="SignalP"/>
    </source>
</evidence>
<dbReference type="PROSITE" id="PS01129">
    <property type="entry name" value="PSI_RLU"/>
    <property type="match status" value="1"/>
</dbReference>
<dbReference type="InterPro" id="IPR011993">
    <property type="entry name" value="PH-like_dom_sf"/>
</dbReference>
<keyword evidence="2" id="KW-0413">Isomerase</keyword>
<dbReference type="GO" id="GO:0009982">
    <property type="term" value="F:pseudouridine synthase activity"/>
    <property type="evidence" value="ECO:0007669"/>
    <property type="project" value="UniProtKB-ARBA"/>
</dbReference>
<dbReference type="PANTHER" id="PTHR21600">
    <property type="entry name" value="MITOCHONDRIAL RNA PSEUDOURIDINE SYNTHASE"/>
    <property type="match status" value="1"/>
</dbReference>
<evidence type="ECO:0000259" key="5">
    <source>
        <dbReference type="Pfam" id="PF00849"/>
    </source>
</evidence>
<dbReference type="InterPro" id="IPR029055">
    <property type="entry name" value="Ntn_hydrolases_N"/>
</dbReference>
<dbReference type="Gene3D" id="3.60.20.10">
    <property type="entry name" value="Glutamine Phosphoribosylpyrophosphate, subunit 1, domain 1"/>
    <property type="match status" value="1"/>
</dbReference>
<evidence type="ECO:0000256" key="2">
    <source>
        <dbReference type="ARBA" id="ARBA00023235"/>
    </source>
</evidence>
<dbReference type="InterPro" id="IPR001353">
    <property type="entry name" value="Proteasome_sua/b"/>
</dbReference>
<dbReference type="InterPro" id="IPR012466">
    <property type="entry name" value="NECAP_PHear"/>
</dbReference>
<sequence length="1156" mass="126438">MRSLYSSSSLALICLSSSCTVSFQPSIFAMMSRRCSNGALTTCHAKLNKLASSIDLDEILLSEKEFTPVEEKTSKRKRVSNKDMKRQKLKEVLEKQKGVPNTADIDATSANDQQEYKALLNSLEYDIHVVDQSEEGKRVDGMLVQLLNEDAGSDTSLSRSQCGSLLGSGCVFAVSPENASMLNRGDDTKLCYSMFEKAGDLIDKKSYPLESSSILVYPTRQSVLSSASLLSNVAPTEIIPQNLPLDIIYEDECMIVLNKEAGMVVHPAAGNWDGTVVNALSYYLMNKSPFGSGEFFGEKSISDASVHDTDSFGEMEEEDMDDDFSTNDGEINQNDAVTNSISTLRPGIVHRLDKGTTGVLVVAKTKSALASLSEAFAQRSVKKQYLAVAIGNPGEDVRINKPIGRHPQHRQKMRVVPDPSSSAQQRLTGPKSTPKQGRVALSYLRTLCHDGKLSLVQVQIATGRTHQIRVHLQDHGTPIYGDDVYGLNDWNKALSTSRGITRPLLHAQRLEIDHPITGDRMVFEANVADDMMAVIRNILPEGTDLDNRDPIDLDGENDIDLHSDVLDDMQDQSRHQWKSPLEQLYPIHSTSKLCDTANIIPESLPIIIDDGPRHTHKIRHAQTLQLQNNLQLKARKTGTTITALLACNSTVLILAADTRATDDTTVADSRCEKLHQLAGNVWCAGAGTSGDVEAIVRSVKYMFWKRRMIEEIGNMDRNAMPSIVSENEEDVPVASVPAILHCLRTQLQKTRGQLGVNLLVGGYDHLSRRATLAAIHPHGSMDIVTYGALGSGGLAATGVLESRYPRIGSGKCTLEEGIRLAVDAVRAGVDNDLGSGSQVDVCIIAKEGVLYQRAVVKEESLEWVKRREMDGIVKVDRTNDGGGVNGFGNVPFAIQSERVVLAEERLSPQPFKMLKRATARTKQPDSAAPQSTQQTQPLAAFPPTDESIIQRTRLKIPNAHIFKLPPKPHSGGWRGADWRDKVWQGSLQVVERGDETAVLLADTQGGNIFAVCPIRHFEESNGVDRCIDSSRYFVLRIQNSQGRHMFIGLAFNERNDAFDFNTALEDSKREKEMEKKAVEGGGRGDYVKSVDYKMKEGEKIRVSIPKVNSGDDGSSPTAAGVVGAAARRREAKRAGSGKGGGFLAPSSKDTPSRMAG</sequence>
<dbReference type="EMBL" id="JALLPJ020000463">
    <property type="protein sequence ID" value="KAL3791470.1"/>
    <property type="molecule type" value="Genomic_DNA"/>
</dbReference>
<proteinExistence type="inferred from homology"/>
<dbReference type="CDD" id="cd13228">
    <property type="entry name" value="PHear_NECAP"/>
    <property type="match status" value="1"/>
</dbReference>
<accession>A0ABD3PTK3</accession>
<feature type="chain" id="PRO_5044790589" description="Proteasome endopeptidase complex" evidence="4">
    <location>
        <begin position="23"/>
        <end position="1156"/>
    </location>
</feature>
<dbReference type="Gene3D" id="3.30.2350.10">
    <property type="entry name" value="Pseudouridine synthase"/>
    <property type="match status" value="2"/>
</dbReference>
<feature type="region of interest" description="Disordered" evidence="3">
    <location>
        <begin position="406"/>
        <end position="435"/>
    </location>
</feature>
<keyword evidence="8" id="KW-1185">Reference proteome</keyword>
<feature type="region of interest" description="Disordered" evidence="3">
    <location>
        <begin position="1103"/>
        <end position="1156"/>
    </location>
</feature>
<dbReference type="Pfam" id="PF07933">
    <property type="entry name" value="DUF1681"/>
    <property type="match status" value="1"/>
</dbReference>
<organism evidence="7 8">
    <name type="scientific">Cyclotella atomus</name>
    <dbReference type="NCBI Taxonomy" id="382360"/>
    <lineage>
        <taxon>Eukaryota</taxon>
        <taxon>Sar</taxon>
        <taxon>Stramenopiles</taxon>
        <taxon>Ochrophyta</taxon>
        <taxon>Bacillariophyta</taxon>
        <taxon>Coscinodiscophyceae</taxon>
        <taxon>Thalassiosirophycidae</taxon>
        <taxon>Stephanodiscales</taxon>
        <taxon>Stephanodiscaceae</taxon>
        <taxon>Cyclotella</taxon>
    </lineage>
</organism>
<dbReference type="Gene3D" id="2.30.29.30">
    <property type="entry name" value="Pleckstrin-homology domain (PH domain)/Phosphotyrosine-binding domain (PTB)"/>
    <property type="match status" value="1"/>
</dbReference>